<dbReference type="Gene3D" id="2.40.128.130">
    <property type="entry name" value="Autotransporter beta-domain"/>
    <property type="match status" value="1"/>
</dbReference>
<feature type="active site" evidence="4">
    <location>
        <position position="304"/>
    </location>
</feature>
<feature type="domain" description="Autotransporter" evidence="6">
    <location>
        <begin position="352"/>
        <end position="626"/>
    </location>
</feature>
<dbReference type="InterPro" id="IPR017186">
    <property type="entry name" value="Lipase_autotranspt_EstA"/>
</dbReference>
<evidence type="ECO:0000259" key="6">
    <source>
        <dbReference type="PROSITE" id="PS51208"/>
    </source>
</evidence>
<feature type="chain" id="PRO_5010543777" description="Autotransporter domain-containing protein" evidence="5">
    <location>
        <begin position="22"/>
        <end position="626"/>
    </location>
</feature>
<organism evidence="7 8">
    <name type="scientific">Moraxella pluranimalium</name>
    <dbReference type="NCBI Taxonomy" id="470453"/>
    <lineage>
        <taxon>Bacteria</taxon>
        <taxon>Pseudomonadati</taxon>
        <taxon>Pseudomonadota</taxon>
        <taxon>Gammaproteobacteria</taxon>
        <taxon>Moraxellales</taxon>
        <taxon>Moraxellaceae</taxon>
        <taxon>Moraxella</taxon>
    </lineage>
</organism>
<feature type="active site" evidence="4">
    <location>
        <position position="301"/>
    </location>
</feature>
<dbReference type="InterPro" id="IPR036514">
    <property type="entry name" value="SGNH_hydro_sf"/>
</dbReference>
<feature type="active site" description="Nucleophile" evidence="4">
    <location>
        <position position="33"/>
    </location>
</feature>
<proteinExistence type="inferred from homology"/>
<dbReference type="Gene3D" id="3.40.50.1110">
    <property type="entry name" value="SGNH hydrolase"/>
    <property type="match status" value="1"/>
</dbReference>
<name>A0A1T0CF24_9GAMM</name>
<dbReference type="SMART" id="SM00869">
    <property type="entry name" value="Autotransporter"/>
    <property type="match status" value="1"/>
</dbReference>
<dbReference type="InterPro" id="IPR001087">
    <property type="entry name" value="GDSL"/>
</dbReference>
<gene>
    <name evidence="7" type="ORF">B0680_10255</name>
</gene>
<dbReference type="Proteomes" id="UP000189800">
    <property type="component" value="Unassembled WGS sequence"/>
</dbReference>
<evidence type="ECO:0000256" key="1">
    <source>
        <dbReference type="ARBA" id="ARBA00008668"/>
    </source>
</evidence>
<dbReference type="InterPro" id="IPR005546">
    <property type="entry name" value="Autotransporte_beta"/>
</dbReference>
<dbReference type="PROSITE" id="PS51208">
    <property type="entry name" value="AUTOTRANSPORTER"/>
    <property type="match status" value="1"/>
</dbReference>
<dbReference type="AlphaFoldDB" id="A0A1T0CF24"/>
<dbReference type="SUPFAM" id="SSF52266">
    <property type="entry name" value="SGNH hydrolase"/>
    <property type="match status" value="1"/>
</dbReference>
<comment type="caution">
    <text evidence="7">The sequence shown here is derived from an EMBL/GenBank/DDBJ whole genome shotgun (WGS) entry which is preliminary data.</text>
</comment>
<sequence length="626" mass="65515">MKFTQSALAVSLAMCAQVAMAQDFSQTVFFGDSLTDTGRLKAIVTGIDSTVGAQLQNSFTTNPDAVWATHLANALGSRADANTTDNTAGTNYAVGGARSGSAVTWNNLFEIPTTNTQIISHLAANQGKADPDALYTVWIGSNDLIAAADPTKTTAEALAAISGAVKATATDVATLDAAGAGYILVPNVPDLSLTPRAIYAEKVLGVTGATAQARLAASLYNSNLYAALNTLDANVIPANTFGLLQEVAADPSAFGFSNTTGVACNMPARTTGANDPASTSLACTPANLVTPTANEDYLFADDIHPSGRTHRILAQYYQSLLSAPSAIGQLPSAITRQGTSDYQALNRRLETLPTNKNSVWIDGGVSNIDSNDATTDTVNPSVTIGAGFGGERSHTGAYAKFGWENYQLSDVISADVQSRGVGLYHRHELDKVGINLQAGVDRLSVDTDRQIAWEGAARTHNATAKGTRLHAGAQVGVTLGTGAVSYRPYLGVNAQEVTIKDLVENNSELATAMRFHNQKQTSLQGEIGVNAAYQLADKHRLYGGVGYTHEFKDDARQVSASLTSIPQYTRGFSLPVAATDGSGVHAHLGVMTKLNDQFAINATVSANHANSNEQDVAGVIGVQAQF</sequence>
<dbReference type="OrthoDB" id="5292073at2"/>
<dbReference type="InterPro" id="IPR051058">
    <property type="entry name" value="GDSL_Est/Lipase"/>
</dbReference>
<feature type="signal peptide" evidence="5">
    <location>
        <begin position="1"/>
        <end position="21"/>
    </location>
</feature>
<dbReference type="PANTHER" id="PTHR45648:SF22">
    <property type="entry name" value="GDSL LIPASE_ACYLHYDROLASE FAMILY PROTEIN (AFU_ORTHOLOGUE AFUA_4G14700)"/>
    <property type="match status" value="1"/>
</dbReference>
<keyword evidence="3" id="KW-0378">Hydrolase</keyword>
<evidence type="ECO:0000256" key="4">
    <source>
        <dbReference type="PIRSR" id="PIRSR037375-1"/>
    </source>
</evidence>
<dbReference type="InterPro" id="IPR036709">
    <property type="entry name" value="Autotransporte_beta_dom_sf"/>
</dbReference>
<keyword evidence="8" id="KW-1185">Reference proteome</keyword>
<dbReference type="STRING" id="470453.B0680_10255"/>
<protein>
    <recommendedName>
        <fullName evidence="6">Autotransporter domain-containing protein</fullName>
    </recommendedName>
</protein>
<dbReference type="PIRSF" id="PIRSF037375">
    <property type="entry name" value="Autotrns_EstA"/>
    <property type="match status" value="1"/>
</dbReference>
<dbReference type="PANTHER" id="PTHR45648">
    <property type="entry name" value="GDSL LIPASE/ACYLHYDROLASE FAMILY PROTEIN (AFU_ORTHOLOGUE AFUA_4G14700)"/>
    <property type="match status" value="1"/>
</dbReference>
<dbReference type="RefSeq" id="WP_078254999.1">
    <property type="nucleotide sequence ID" value="NZ_MUYU01000035.1"/>
</dbReference>
<dbReference type="EMBL" id="MUYU01000035">
    <property type="protein sequence ID" value="OOS20925.1"/>
    <property type="molecule type" value="Genomic_DNA"/>
</dbReference>
<dbReference type="Pfam" id="PF03797">
    <property type="entry name" value="Autotransporter"/>
    <property type="match status" value="1"/>
</dbReference>
<evidence type="ECO:0000256" key="5">
    <source>
        <dbReference type="SAM" id="SignalP"/>
    </source>
</evidence>
<evidence type="ECO:0000256" key="3">
    <source>
        <dbReference type="ARBA" id="ARBA00022801"/>
    </source>
</evidence>
<comment type="similarity">
    <text evidence="1">Belongs to the 'GDSL' lipolytic enzyme family.</text>
</comment>
<dbReference type="SUPFAM" id="SSF103515">
    <property type="entry name" value="Autotransporter"/>
    <property type="match status" value="1"/>
</dbReference>
<keyword evidence="2 5" id="KW-0732">Signal</keyword>
<evidence type="ECO:0000313" key="8">
    <source>
        <dbReference type="Proteomes" id="UP000189800"/>
    </source>
</evidence>
<evidence type="ECO:0000313" key="7">
    <source>
        <dbReference type="EMBL" id="OOS20925.1"/>
    </source>
</evidence>
<dbReference type="GO" id="GO:0016788">
    <property type="term" value="F:hydrolase activity, acting on ester bonds"/>
    <property type="evidence" value="ECO:0007669"/>
    <property type="project" value="InterPro"/>
</dbReference>
<evidence type="ECO:0000256" key="2">
    <source>
        <dbReference type="ARBA" id="ARBA00022729"/>
    </source>
</evidence>
<dbReference type="Pfam" id="PF00657">
    <property type="entry name" value="Lipase_GDSL"/>
    <property type="match status" value="1"/>
</dbReference>
<dbReference type="CDD" id="cd01847">
    <property type="entry name" value="Triacylglycerol_lipase_like"/>
    <property type="match status" value="1"/>
</dbReference>
<reference evidence="7 8" key="1">
    <citation type="submission" date="2017-02" db="EMBL/GenBank/DDBJ databases">
        <title>Draft genome sequence of Moraxella pluranimalium CCUG 54913T type strain.</title>
        <authorList>
            <person name="Salva-Serra F."/>
            <person name="Engstrom-Jakobsson H."/>
            <person name="Thorell K."/>
            <person name="Jaen-Luchoro D."/>
            <person name="Gonzales-Siles L."/>
            <person name="Karlsson R."/>
            <person name="Yazdan S."/>
            <person name="Boulund F."/>
            <person name="Johnning A."/>
            <person name="Engstrand L."/>
            <person name="Kristiansson E."/>
            <person name="Moore E."/>
        </authorList>
    </citation>
    <scope>NUCLEOTIDE SEQUENCE [LARGE SCALE GENOMIC DNA]</scope>
    <source>
        <strain evidence="7 8">CCUG 54913</strain>
    </source>
</reference>
<accession>A0A1T0CF24</accession>